<proteinExistence type="predicted"/>
<dbReference type="InterPro" id="IPR007235">
    <property type="entry name" value="Glyco_trans_28_C"/>
</dbReference>
<dbReference type="AlphaFoldDB" id="A0A2W7RKB4"/>
<dbReference type="Pfam" id="PF13528">
    <property type="entry name" value="Glyco_trans_1_3"/>
    <property type="match status" value="1"/>
</dbReference>
<comment type="caution">
    <text evidence="2">The sequence shown here is derived from an EMBL/GenBank/DDBJ whole genome shotgun (WGS) entry which is preliminary data.</text>
</comment>
<dbReference type="EMBL" id="QKZV01000009">
    <property type="protein sequence ID" value="PZX60701.1"/>
    <property type="molecule type" value="Genomic_DNA"/>
</dbReference>
<feature type="domain" description="Glycosyl transferase family 28 C-terminal" evidence="1">
    <location>
        <begin position="244"/>
        <end position="339"/>
    </location>
</feature>
<sequence length="370" mass="42342">MGKKNSLNNYSVKIYGKNVLVTPLDWGLGHATRCIPIIKALIINGYDVTVAASGKSIQLLKTEFPEITIVPIPGYSVQYAKSGFALPFKLMLQVPKILRAIRHENQILKKLVKQYQIHWVISDNRFGMYHPQIHCTFITHQLTIMAPYNWMRSLLQRINYNYIQRFNECWVPDMGLNGGIAGILSHPNQFPKVPVSYLGLLCRFNLAVPQQPKYQYDYCFLLSGPEPQRSLLQKMIIEQTENIHAQIIILLGQPEMSSTLIRSKHHILNHASQNDLQQIIQSSRFVIARSGYTSVMELLCLQKKCLFIPTPGQTEQVYLAERLHALKMGLMVPQHSLNLSKHLPMLEQYDFAAIQPEVFTPQKLIDLLPN</sequence>
<protein>
    <submittedName>
        <fullName evidence="2">UDP:flavonoid glycosyltransferase YjiC (YdhE family)</fullName>
    </submittedName>
</protein>
<dbReference type="PANTHER" id="PTHR21015">
    <property type="entry name" value="UDP-N-ACETYLGLUCOSAMINE--N-ACETYLMURAMYL-(PENTAPEPTIDE) PYROPHOSPHORYL-UNDECAPRENOL N-ACETYLGLUCOSAMINE TRANSFERASE 1"/>
    <property type="match status" value="1"/>
</dbReference>
<accession>A0A2W7RKB4</accession>
<keyword evidence="3" id="KW-1185">Reference proteome</keyword>
<gene>
    <name evidence="2" type="ORF">LX80_02479</name>
</gene>
<evidence type="ECO:0000259" key="1">
    <source>
        <dbReference type="Pfam" id="PF04101"/>
    </source>
</evidence>
<dbReference type="Proteomes" id="UP000249720">
    <property type="component" value="Unassembled WGS sequence"/>
</dbReference>
<dbReference type="GO" id="GO:0016758">
    <property type="term" value="F:hexosyltransferase activity"/>
    <property type="evidence" value="ECO:0007669"/>
    <property type="project" value="InterPro"/>
</dbReference>
<dbReference type="Pfam" id="PF04101">
    <property type="entry name" value="Glyco_tran_28_C"/>
    <property type="match status" value="1"/>
</dbReference>
<dbReference type="SUPFAM" id="SSF53756">
    <property type="entry name" value="UDP-Glycosyltransferase/glycogen phosphorylase"/>
    <property type="match status" value="1"/>
</dbReference>
<organism evidence="2 3">
    <name type="scientific">Hydrotalea sandarakina</name>
    <dbReference type="NCBI Taxonomy" id="1004304"/>
    <lineage>
        <taxon>Bacteria</taxon>
        <taxon>Pseudomonadati</taxon>
        <taxon>Bacteroidota</taxon>
        <taxon>Chitinophagia</taxon>
        <taxon>Chitinophagales</taxon>
        <taxon>Chitinophagaceae</taxon>
        <taxon>Hydrotalea</taxon>
    </lineage>
</organism>
<evidence type="ECO:0000313" key="2">
    <source>
        <dbReference type="EMBL" id="PZX60701.1"/>
    </source>
</evidence>
<dbReference type="Gene3D" id="3.40.50.2000">
    <property type="entry name" value="Glycogen Phosphorylase B"/>
    <property type="match status" value="1"/>
</dbReference>
<dbReference type="PANTHER" id="PTHR21015:SF22">
    <property type="entry name" value="GLYCOSYLTRANSFERASE"/>
    <property type="match status" value="1"/>
</dbReference>
<keyword evidence="2" id="KW-0808">Transferase</keyword>
<reference evidence="2 3" key="1">
    <citation type="submission" date="2018-06" db="EMBL/GenBank/DDBJ databases">
        <title>Genomic Encyclopedia of Archaeal and Bacterial Type Strains, Phase II (KMG-II): from individual species to whole genera.</title>
        <authorList>
            <person name="Goeker M."/>
        </authorList>
    </citation>
    <scope>NUCLEOTIDE SEQUENCE [LARGE SCALE GENOMIC DNA]</scope>
    <source>
        <strain evidence="2 3">DSM 23241</strain>
    </source>
</reference>
<name>A0A2W7RKB4_9BACT</name>
<evidence type="ECO:0000313" key="3">
    <source>
        <dbReference type="Proteomes" id="UP000249720"/>
    </source>
</evidence>